<keyword evidence="3" id="KW-1185">Reference proteome</keyword>
<dbReference type="EMBL" id="BTCL01000006">
    <property type="protein sequence ID" value="GMK45032.1"/>
    <property type="molecule type" value="Genomic_DNA"/>
</dbReference>
<name>A0ABQ6NLJ1_9BACL</name>
<feature type="transmembrane region" description="Helical" evidence="1">
    <location>
        <begin position="148"/>
        <end position="171"/>
    </location>
</feature>
<keyword evidence="1" id="KW-1133">Transmembrane helix</keyword>
<evidence type="ECO:0000256" key="1">
    <source>
        <dbReference type="SAM" id="Phobius"/>
    </source>
</evidence>
<comment type="caution">
    <text evidence="2">The sequence shown here is derived from an EMBL/GenBank/DDBJ whole genome shotgun (WGS) entry which is preliminary data.</text>
</comment>
<organism evidence="2 3">
    <name type="scientific">Paenibacillus glycanilyticus</name>
    <dbReference type="NCBI Taxonomy" id="126569"/>
    <lineage>
        <taxon>Bacteria</taxon>
        <taxon>Bacillati</taxon>
        <taxon>Bacillota</taxon>
        <taxon>Bacilli</taxon>
        <taxon>Bacillales</taxon>
        <taxon>Paenibacillaceae</taxon>
        <taxon>Paenibacillus</taxon>
    </lineage>
</organism>
<sequence>MEKVGKREKDLYIQLNVVPHPNPKSGQLLNISHITNDSFTHTNGPEWIITDTTGKDVLGGTYGGGEGPGNAISVDIPDTQLAKFAQGVHVRFSGFYLYGYTKLDQSTISIWLSALFPLIVIGCLIMLYRKRSEPEKNLGWKLIGHMLLGGFTFTLNGLRLPLGFVVYLLFFRKPRPNLSVKDKAALLGLAMYVLQIVMPPVVHHFDSVPKQSILRHVSVEQLGVDGLLKMVIARAPVSNQARIESFETVLDEYGEVKELLFQFVDSVANGRYTHISAVYHASEQSVTLKRSTSDGWLQFSQTVLADNFINKVQELALLKLKPAGGEHRYVKLELDPLFASYAMKNESNFGVNEKGVYPIGDNQLPVTATRLIVCAPQSLDRMSVCEDQINYYFNIVEGGALE</sequence>
<accession>A0ABQ6NLJ1</accession>
<keyword evidence="1" id="KW-0472">Membrane</keyword>
<evidence type="ECO:0000313" key="3">
    <source>
        <dbReference type="Proteomes" id="UP001285921"/>
    </source>
</evidence>
<reference evidence="2 3" key="1">
    <citation type="submission" date="2023-05" db="EMBL/GenBank/DDBJ databases">
        <title>Draft genome of Paenibacillus sp. CCS26.</title>
        <authorList>
            <person name="Akita H."/>
            <person name="Shinto Y."/>
            <person name="Kimura Z."/>
        </authorList>
    </citation>
    <scope>NUCLEOTIDE SEQUENCE [LARGE SCALE GENOMIC DNA]</scope>
    <source>
        <strain evidence="2 3">CCS26</strain>
    </source>
</reference>
<protein>
    <recommendedName>
        <fullName evidence="4">ResB-like domain-containing protein</fullName>
    </recommendedName>
</protein>
<dbReference type="Proteomes" id="UP001285921">
    <property type="component" value="Unassembled WGS sequence"/>
</dbReference>
<evidence type="ECO:0000313" key="2">
    <source>
        <dbReference type="EMBL" id="GMK45032.1"/>
    </source>
</evidence>
<feature type="transmembrane region" description="Helical" evidence="1">
    <location>
        <begin position="108"/>
        <end position="128"/>
    </location>
</feature>
<proteinExistence type="predicted"/>
<gene>
    <name evidence="2" type="ORF">PghCCS26_21600</name>
</gene>
<feature type="transmembrane region" description="Helical" evidence="1">
    <location>
        <begin position="183"/>
        <end position="202"/>
    </location>
</feature>
<evidence type="ECO:0008006" key="4">
    <source>
        <dbReference type="Google" id="ProtNLM"/>
    </source>
</evidence>
<keyword evidence="1" id="KW-0812">Transmembrane</keyword>